<dbReference type="EMBL" id="ACVI01000086">
    <property type="protein sequence ID" value="EET85524.1"/>
    <property type="molecule type" value="Genomic_DNA"/>
</dbReference>
<evidence type="ECO:0000313" key="1">
    <source>
        <dbReference type="EMBL" id="EET85524.1"/>
    </source>
</evidence>
<sequence length="86" mass="9887">MLINETLEKMLIKSQSSGTKLAVKCFDYTVKKIRQLKKLEIYTLIPSEVLLTKPFIVPILLTKTLTPTFSSSVPYRNVDLNQLMRL</sequence>
<organism evidence="1 2">
    <name type="scientific">Clostridium carboxidivorans P7</name>
    <dbReference type="NCBI Taxonomy" id="536227"/>
    <lineage>
        <taxon>Bacteria</taxon>
        <taxon>Bacillati</taxon>
        <taxon>Bacillota</taxon>
        <taxon>Clostridia</taxon>
        <taxon>Eubacteriales</taxon>
        <taxon>Clostridiaceae</taxon>
        <taxon>Clostridium</taxon>
    </lineage>
</organism>
<dbReference type="AlphaFoldDB" id="C6PYZ0"/>
<dbReference type="PATRIC" id="fig|536227.13.peg.2285"/>
<name>C6PYZ0_9CLOT</name>
<reference evidence="1 2" key="1">
    <citation type="submission" date="2009-06" db="EMBL/GenBank/DDBJ databases">
        <title>The draft genome of Clostridium carboxidivorans P7.</title>
        <authorList>
            <consortium name="US DOE Joint Genome Institute (JGI-PGF)"/>
            <person name="Lucas S."/>
            <person name="Copeland A."/>
            <person name="Lapidus A."/>
            <person name="Glavina del Rio T."/>
            <person name="Tice H."/>
            <person name="Bruce D."/>
            <person name="Goodwin L."/>
            <person name="Pitluck S."/>
            <person name="Larimer F."/>
            <person name="Land M.L."/>
            <person name="Hauser L."/>
            <person name="Hemme C.L."/>
        </authorList>
    </citation>
    <scope>NUCLEOTIDE SEQUENCE [LARGE SCALE GENOMIC DNA]</scope>
    <source>
        <strain evidence="1 2">P7</strain>
    </source>
</reference>
<dbReference type="Proteomes" id="UP000004198">
    <property type="component" value="Unassembled WGS sequence"/>
</dbReference>
<dbReference type="RefSeq" id="WP_007062892.1">
    <property type="nucleotide sequence ID" value="NZ_ACVI01000086.1"/>
</dbReference>
<proteinExistence type="predicted"/>
<evidence type="ECO:0000313" key="2">
    <source>
        <dbReference type="Proteomes" id="UP000004198"/>
    </source>
</evidence>
<gene>
    <name evidence="1" type="ORF">CcarbDRAFT_4007</name>
</gene>
<keyword evidence="2" id="KW-1185">Reference proteome</keyword>
<protein>
    <submittedName>
        <fullName evidence="1">Uncharacterized protein</fullName>
    </submittedName>
</protein>
<accession>C6PYZ0</accession>
<dbReference type="KEGG" id="cck:Ccar_10915"/>
<comment type="caution">
    <text evidence="1">The sequence shown here is derived from an EMBL/GenBank/DDBJ whole genome shotgun (WGS) entry which is preliminary data.</text>
</comment>